<protein>
    <recommendedName>
        <fullName evidence="1">Reverse transcriptase domain-containing protein</fullName>
    </recommendedName>
</protein>
<evidence type="ECO:0000259" key="1">
    <source>
        <dbReference type="PROSITE" id="PS50878"/>
    </source>
</evidence>
<dbReference type="Proteomes" id="UP001333110">
    <property type="component" value="Unassembled WGS sequence"/>
</dbReference>
<feature type="domain" description="Reverse transcriptase" evidence="1">
    <location>
        <begin position="1"/>
        <end position="135"/>
    </location>
</feature>
<sequence>MDCWIRNWLDGREQGVTVNGSMSKWKAVTRGVPQGSVLGPILFNIFISDIDSGIKCTLSKFADDTKLNGAADLLEGRDAIQMHLDNFEKWAHARLMKFNKAKRKVLHLGQGNPPYQLGDEWIESSPVEKDLGVLVDEKLDVSCQCVLAAQKANRILGCIKRSMASKSREVILLLYSTLLWSPQYKLGLFILEKRRLWGDLIAAFQYLKGASKKDGERLFTRACCDRTRGNGFKMKEGRFRLDIRKNFFTMRVVRHWNSLPREVVDAPSLEVFKVRLDGTLSYLI</sequence>
<comment type="caution">
    <text evidence="2">The sequence shown here is derived from an EMBL/GenBank/DDBJ whole genome shotgun (WGS) entry which is preliminary data.</text>
</comment>
<evidence type="ECO:0000313" key="3">
    <source>
        <dbReference type="Proteomes" id="UP001333110"/>
    </source>
</evidence>
<evidence type="ECO:0000313" key="2">
    <source>
        <dbReference type="EMBL" id="KAK4807060.1"/>
    </source>
</evidence>
<reference evidence="2 3" key="1">
    <citation type="journal article" date="2023" name="J. Hered.">
        <title>Chromosome-level genome of the wood stork (Mycteria americana) provides insight into avian chromosome evolution.</title>
        <authorList>
            <person name="Flamio R. Jr."/>
            <person name="Ramstad K.M."/>
        </authorList>
    </citation>
    <scope>NUCLEOTIDE SEQUENCE [LARGE SCALE GENOMIC DNA]</scope>
    <source>
        <strain evidence="2">JAX WOST 10</strain>
    </source>
</reference>
<dbReference type="EMBL" id="JAUNZN010000032">
    <property type="protein sequence ID" value="KAK4807060.1"/>
    <property type="molecule type" value="Genomic_DNA"/>
</dbReference>
<dbReference type="InterPro" id="IPR000477">
    <property type="entry name" value="RT_dom"/>
</dbReference>
<keyword evidence="3" id="KW-1185">Reference proteome</keyword>
<dbReference type="Pfam" id="PF00078">
    <property type="entry name" value="RVT_1"/>
    <property type="match status" value="1"/>
</dbReference>
<name>A0AAN7MIC3_MYCAM</name>
<dbReference type="PANTHER" id="PTHR33332">
    <property type="entry name" value="REVERSE TRANSCRIPTASE DOMAIN-CONTAINING PROTEIN"/>
    <property type="match status" value="1"/>
</dbReference>
<gene>
    <name evidence="2" type="ORF">QYF61_018401</name>
</gene>
<dbReference type="PROSITE" id="PS50878">
    <property type="entry name" value="RT_POL"/>
    <property type="match status" value="1"/>
</dbReference>
<proteinExistence type="predicted"/>
<organism evidence="2 3">
    <name type="scientific">Mycteria americana</name>
    <name type="common">Wood stork</name>
    <dbReference type="NCBI Taxonomy" id="33587"/>
    <lineage>
        <taxon>Eukaryota</taxon>
        <taxon>Metazoa</taxon>
        <taxon>Chordata</taxon>
        <taxon>Craniata</taxon>
        <taxon>Vertebrata</taxon>
        <taxon>Euteleostomi</taxon>
        <taxon>Archelosauria</taxon>
        <taxon>Archosauria</taxon>
        <taxon>Dinosauria</taxon>
        <taxon>Saurischia</taxon>
        <taxon>Theropoda</taxon>
        <taxon>Coelurosauria</taxon>
        <taxon>Aves</taxon>
        <taxon>Neognathae</taxon>
        <taxon>Neoaves</taxon>
        <taxon>Aequornithes</taxon>
        <taxon>Ciconiiformes</taxon>
        <taxon>Ciconiidae</taxon>
        <taxon>Mycteria</taxon>
    </lineage>
</organism>
<accession>A0AAN7MIC3</accession>
<dbReference type="AlphaFoldDB" id="A0AAN7MIC3"/>